<dbReference type="InterPro" id="IPR033985">
    <property type="entry name" value="SusD-like_N"/>
</dbReference>
<dbReference type="OrthoDB" id="5694214at2"/>
<proteinExistence type="inferred from homology"/>
<dbReference type="PROSITE" id="PS51257">
    <property type="entry name" value="PROKAR_LIPOPROTEIN"/>
    <property type="match status" value="1"/>
</dbReference>
<organism evidence="9 10">
    <name type="scientific">Filimonas lacunae</name>
    <dbReference type="NCBI Taxonomy" id="477680"/>
    <lineage>
        <taxon>Bacteria</taxon>
        <taxon>Pseudomonadati</taxon>
        <taxon>Bacteroidota</taxon>
        <taxon>Chitinophagia</taxon>
        <taxon>Chitinophagales</taxon>
        <taxon>Chitinophagaceae</taxon>
        <taxon>Filimonas</taxon>
    </lineage>
</organism>
<keyword evidence="10" id="KW-1185">Reference proteome</keyword>
<evidence type="ECO:0000313" key="10">
    <source>
        <dbReference type="Proteomes" id="UP000186917"/>
    </source>
</evidence>
<evidence type="ECO:0000259" key="7">
    <source>
        <dbReference type="Pfam" id="PF07980"/>
    </source>
</evidence>
<dbReference type="RefSeq" id="WP_076378366.1">
    <property type="nucleotide sequence ID" value="NZ_AP017422.1"/>
</dbReference>
<feature type="domain" description="SusD-like N-terminal" evidence="8">
    <location>
        <begin position="110"/>
        <end position="226"/>
    </location>
</feature>
<dbReference type="KEGG" id="fln:FLA_2844"/>
<gene>
    <name evidence="9" type="ORF">SAMN05421788_102541</name>
</gene>
<dbReference type="Gene3D" id="1.25.40.390">
    <property type="match status" value="1"/>
</dbReference>
<reference evidence="10" key="1">
    <citation type="submission" date="2017-01" db="EMBL/GenBank/DDBJ databases">
        <authorList>
            <person name="Varghese N."/>
            <person name="Submissions S."/>
        </authorList>
    </citation>
    <scope>NUCLEOTIDE SEQUENCE [LARGE SCALE GENOMIC DNA]</scope>
    <source>
        <strain evidence="10">DSM 21054</strain>
    </source>
</reference>
<dbReference type="InterPro" id="IPR011990">
    <property type="entry name" value="TPR-like_helical_dom_sf"/>
</dbReference>
<evidence type="ECO:0000256" key="6">
    <source>
        <dbReference type="SAM" id="SignalP"/>
    </source>
</evidence>
<evidence type="ECO:0000313" key="9">
    <source>
        <dbReference type="EMBL" id="SIS99225.1"/>
    </source>
</evidence>
<dbReference type="AlphaFoldDB" id="A0A173MGS3"/>
<evidence type="ECO:0000256" key="2">
    <source>
        <dbReference type="ARBA" id="ARBA00006275"/>
    </source>
</evidence>
<sequence length="653" mass="71153">MKKILSKIGLGASLFALVLAGCSKILEETPRAIYTPEYFKTTNGVLGGITSLYAHLRTIYGNGYFLNNCETGTDEATWGASGSSGSTFQAHDFSFSGVVPTSTLNDAAVVWTQTFPFINTANGVIENGTAVGVSPALIAEARFFRAFDYFLLVQTFGGVPLDLGAGELKFNTSTSSISVRNSVPEVYTKVIFPDLDSAVANLPVAPRLTGGLTKTAARLYLAKAYLTYGWWLENPNNIPTYPGSSRTDPNGHNPQWYYQAAYDMAAAGIDNPGASVALQPTFYDLNVGSNDRNSEVLLYADHTQNSELFNGGSLTYSSGSNSDNYASWFLTWNYTALASANAPDWKNPINSVQREAVQSLGRPWVRMAPPIDVFTTTFADKINDSRYDGTFTTVYRGNWAKAGVTNPTLYNANALPVANGDSILSFLSTDPSTAIDYSNSVYKSGVGAGVLPGRADYVIAPSAINRIVYPGLWKLGPYRTDNATGLGQPNAGSTRPYNIAKFSELYFIAAEAAVKGAVPVAGKSARELINVLRARAGKWKWSNAGNRTKIEDHSADMVAATPATITIEYILAERSREYYGEGYRWYDLVRTQKWQQLGGTYRTCGPNVGDHTPQTFTRYIDSKYYLRPIPQVQLDKMEISAADKVSYQNPAYQ</sequence>
<keyword evidence="4" id="KW-0472">Membrane</keyword>
<feature type="signal peptide" evidence="6">
    <location>
        <begin position="1"/>
        <end position="20"/>
    </location>
</feature>
<dbReference type="GO" id="GO:0009279">
    <property type="term" value="C:cell outer membrane"/>
    <property type="evidence" value="ECO:0007669"/>
    <property type="project" value="UniProtKB-SubCell"/>
</dbReference>
<dbReference type="Pfam" id="PF07980">
    <property type="entry name" value="SusD_RagB"/>
    <property type="match status" value="1"/>
</dbReference>
<keyword evidence="5" id="KW-0998">Cell outer membrane</keyword>
<name>A0A173MGS3_9BACT</name>
<evidence type="ECO:0000256" key="4">
    <source>
        <dbReference type="ARBA" id="ARBA00023136"/>
    </source>
</evidence>
<accession>A0A173MGS3</accession>
<keyword evidence="3 6" id="KW-0732">Signal</keyword>
<comment type="similarity">
    <text evidence="2">Belongs to the SusD family.</text>
</comment>
<evidence type="ECO:0000256" key="3">
    <source>
        <dbReference type="ARBA" id="ARBA00022729"/>
    </source>
</evidence>
<dbReference type="Proteomes" id="UP000186917">
    <property type="component" value="Unassembled WGS sequence"/>
</dbReference>
<evidence type="ECO:0000256" key="5">
    <source>
        <dbReference type="ARBA" id="ARBA00023237"/>
    </source>
</evidence>
<dbReference type="InterPro" id="IPR012944">
    <property type="entry name" value="SusD_RagB_dom"/>
</dbReference>
<comment type="subcellular location">
    <subcellularLocation>
        <location evidence="1">Cell outer membrane</location>
    </subcellularLocation>
</comment>
<dbReference type="STRING" id="477680.SAMN05421788_102541"/>
<evidence type="ECO:0000256" key="1">
    <source>
        <dbReference type="ARBA" id="ARBA00004442"/>
    </source>
</evidence>
<protein>
    <submittedName>
        <fullName evidence="9">Starch-binding associating with outer membrane</fullName>
    </submittedName>
</protein>
<feature type="domain" description="RagB/SusD" evidence="7">
    <location>
        <begin position="482"/>
        <end position="652"/>
    </location>
</feature>
<dbReference type="SUPFAM" id="SSF48452">
    <property type="entry name" value="TPR-like"/>
    <property type="match status" value="1"/>
</dbReference>
<dbReference type="EMBL" id="FTOR01000002">
    <property type="protein sequence ID" value="SIS99225.1"/>
    <property type="molecule type" value="Genomic_DNA"/>
</dbReference>
<feature type="chain" id="PRO_5030022931" evidence="6">
    <location>
        <begin position="21"/>
        <end position="653"/>
    </location>
</feature>
<evidence type="ECO:0000259" key="8">
    <source>
        <dbReference type="Pfam" id="PF14322"/>
    </source>
</evidence>
<dbReference type="Pfam" id="PF14322">
    <property type="entry name" value="SusD-like_3"/>
    <property type="match status" value="1"/>
</dbReference>